<sequence length="358" mass="37645">MTEPIPTEKVDPETLVLRAKPRRAVRFRRNLLIGAGAVGALALAGVTWLGLSPPIIKAVETADKSGDLQKRVRPPTETLSGLPKSYADVPELGPPLPGDLGGPLLEAQKAKVAANPVGTDATTDSMPASAAEPEAQTKTSGLFVSVSQRSPIPEALKLENREPVVQTGAAPKVLAGTVIAATLITGLNSDLPGVVLAQVTEPVFDSRTGQQVVIPAGSRLIGRYERATGSRQQRINVRWDKMILPDGLTLTLKDSVAADEAGFVGLKDRVDYHPAALAKGVGLSAILSLADTRAEGEEGELTRAIREAAGRTFNQTGQRLVQQAVDAPVTITVRPGWTVRIILTNDLLVSNEEGGARG</sequence>
<reference evidence="8 9" key="1">
    <citation type="submission" date="2023-01" db="EMBL/GenBank/DDBJ databases">
        <title>Novel species of the genus Asticcacaulis isolated from rivers.</title>
        <authorList>
            <person name="Lu H."/>
        </authorList>
    </citation>
    <scope>NUCLEOTIDE SEQUENCE [LARGE SCALE GENOMIC DNA]</scope>
    <source>
        <strain evidence="8 9">BYS171W</strain>
    </source>
</reference>
<feature type="region of interest" description="Disordered" evidence="6">
    <location>
        <begin position="67"/>
        <end position="142"/>
    </location>
</feature>
<dbReference type="CDD" id="cd16429">
    <property type="entry name" value="VirB10"/>
    <property type="match status" value="1"/>
</dbReference>
<protein>
    <submittedName>
        <fullName evidence="8">TrbI/VirB10 family protein</fullName>
    </submittedName>
</protein>
<evidence type="ECO:0000256" key="3">
    <source>
        <dbReference type="ARBA" id="ARBA00022692"/>
    </source>
</evidence>
<keyword evidence="4 7" id="KW-1133">Transmembrane helix</keyword>
<proteinExistence type="inferred from homology"/>
<dbReference type="Gene3D" id="2.40.128.260">
    <property type="entry name" value="Type IV secretion system, VirB10/TraB/TrbI"/>
    <property type="match status" value="1"/>
</dbReference>
<evidence type="ECO:0000256" key="2">
    <source>
        <dbReference type="ARBA" id="ARBA00010265"/>
    </source>
</evidence>
<organism evidence="8 9">
    <name type="scientific">Asticcacaulis aquaticus</name>
    <dbReference type="NCBI Taxonomy" id="2984212"/>
    <lineage>
        <taxon>Bacteria</taxon>
        <taxon>Pseudomonadati</taxon>
        <taxon>Pseudomonadota</taxon>
        <taxon>Alphaproteobacteria</taxon>
        <taxon>Caulobacterales</taxon>
        <taxon>Caulobacteraceae</taxon>
        <taxon>Asticcacaulis</taxon>
    </lineage>
</organism>
<comment type="caution">
    <text evidence="8">The sequence shown here is derived from an EMBL/GenBank/DDBJ whole genome shotgun (WGS) entry which is preliminary data.</text>
</comment>
<evidence type="ECO:0000256" key="1">
    <source>
        <dbReference type="ARBA" id="ARBA00004167"/>
    </source>
</evidence>
<evidence type="ECO:0000256" key="5">
    <source>
        <dbReference type="ARBA" id="ARBA00023136"/>
    </source>
</evidence>
<gene>
    <name evidence="8" type="ORF">PQU92_02525</name>
</gene>
<evidence type="ECO:0000256" key="4">
    <source>
        <dbReference type="ARBA" id="ARBA00022989"/>
    </source>
</evidence>
<evidence type="ECO:0000313" key="9">
    <source>
        <dbReference type="Proteomes" id="UP001214854"/>
    </source>
</evidence>
<keyword evidence="3 7" id="KW-0812">Transmembrane</keyword>
<dbReference type="InterPro" id="IPR042217">
    <property type="entry name" value="T4SS_VirB10/TrbI"/>
</dbReference>
<dbReference type="EMBL" id="JAQQKX010000001">
    <property type="protein sequence ID" value="MDC7682132.1"/>
    <property type="molecule type" value="Genomic_DNA"/>
</dbReference>
<comment type="similarity">
    <text evidence="2">Belongs to the TrbI/VirB10 family.</text>
</comment>
<accession>A0ABT5HQB6</accession>
<comment type="subcellular location">
    <subcellularLocation>
        <location evidence="1">Membrane</location>
        <topology evidence="1">Single-pass membrane protein</topology>
    </subcellularLocation>
</comment>
<keyword evidence="5 7" id="KW-0472">Membrane</keyword>
<evidence type="ECO:0000256" key="6">
    <source>
        <dbReference type="SAM" id="MobiDB-lite"/>
    </source>
</evidence>
<dbReference type="Proteomes" id="UP001214854">
    <property type="component" value="Unassembled WGS sequence"/>
</dbReference>
<dbReference type="Pfam" id="PF03743">
    <property type="entry name" value="TrbI"/>
    <property type="match status" value="1"/>
</dbReference>
<feature type="transmembrane region" description="Helical" evidence="7">
    <location>
        <begin position="31"/>
        <end position="51"/>
    </location>
</feature>
<evidence type="ECO:0000313" key="8">
    <source>
        <dbReference type="EMBL" id="MDC7682132.1"/>
    </source>
</evidence>
<evidence type="ECO:0000256" key="7">
    <source>
        <dbReference type="SAM" id="Phobius"/>
    </source>
</evidence>
<name>A0ABT5HQB6_9CAUL</name>
<dbReference type="InterPro" id="IPR005498">
    <property type="entry name" value="T4SS_VirB10/TraB/TrbI"/>
</dbReference>
<dbReference type="RefSeq" id="WP_272746635.1">
    <property type="nucleotide sequence ID" value="NZ_JAQQKX010000001.1"/>
</dbReference>
<keyword evidence="9" id="KW-1185">Reference proteome</keyword>